<name>A0A289YZ73_9CAUD</name>
<keyword evidence="1" id="KW-0812">Transmembrane</keyword>
<keyword evidence="1" id="KW-0472">Membrane</keyword>
<sequence>MNSKENFISWINSIVTAAVIALPVLISMILLLYFSTGGEVY</sequence>
<gene>
    <name evidence="2" type="ORF">2050HW_00214</name>
</gene>
<feature type="transmembrane region" description="Helical" evidence="1">
    <location>
        <begin position="7"/>
        <end position="34"/>
    </location>
</feature>
<organism evidence="2 3">
    <name type="scientific">Serratia phage vB_SmaM_ 2050HW</name>
    <dbReference type="NCBI Taxonomy" id="2024252"/>
    <lineage>
        <taxon>Viruses</taxon>
        <taxon>Duplodnaviria</taxon>
        <taxon>Heunggongvirae</taxon>
        <taxon>Uroviricota</taxon>
        <taxon>Caudoviricetes</taxon>
        <taxon>Chimalliviridae</taxon>
        <taxon>Moabitevirus</taxon>
        <taxon>Moabitevirus mv2050HW</taxon>
    </lineage>
</organism>
<accession>A0A289YZ73</accession>
<keyword evidence="1" id="KW-1133">Transmembrane helix</keyword>
<keyword evidence="3" id="KW-1185">Reference proteome</keyword>
<evidence type="ECO:0000313" key="2">
    <source>
        <dbReference type="EMBL" id="ATA65549.1"/>
    </source>
</evidence>
<reference evidence="3" key="1">
    <citation type="submission" date="2017-06" db="EMBL/GenBank/DDBJ databases">
        <authorList>
            <person name="Zhao X."/>
        </authorList>
    </citation>
    <scope>NUCLEOTIDE SEQUENCE [LARGE SCALE GENOMIC DNA]</scope>
</reference>
<protein>
    <submittedName>
        <fullName evidence="2">Uncharacterized protein</fullName>
    </submittedName>
</protein>
<dbReference type="EMBL" id="MF285618">
    <property type="protein sequence ID" value="ATA65549.1"/>
    <property type="molecule type" value="Genomic_DNA"/>
</dbReference>
<proteinExistence type="predicted"/>
<dbReference type="Proteomes" id="UP000223363">
    <property type="component" value="Segment"/>
</dbReference>
<evidence type="ECO:0000256" key="1">
    <source>
        <dbReference type="SAM" id="Phobius"/>
    </source>
</evidence>
<evidence type="ECO:0000313" key="3">
    <source>
        <dbReference type="Proteomes" id="UP000223363"/>
    </source>
</evidence>